<protein>
    <submittedName>
        <fullName evidence="1">Uncharacterized protein</fullName>
    </submittedName>
</protein>
<evidence type="ECO:0000313" key="2">
    <source>
        <dbReference type="Proteomes" id="UP000179242"/>
    </source>
</evidence>
<dbReference type="EMBL" id="MEUJ01000002">
    <property type="protein sequence ID" value="OGC40962.1"/>
    <property type="molecule type" value="Genomic_DNA"/>
</dbReference>
<accession>A0A1F4U7U4</accession>
<comment type="caution">
    <text evidence="1">The sequence shown here is derived from an EMBL/GenBank/DDBJ whole genome shotgun (WGS) entry which is preliminary data.</text>
</comment>
<reference evidence="1 2" key="1">
    <citation type="journal article" date="2016" name="Nat. Commun.">
        <title>Thousands of microbial genomes shed light on interconnected biogeochemical processes in an aquifer system.</title>
        <authorList>
            <person name="Anantharaman K."/>
            <person name="Brown C.T."/>
            <person name="Hug L.A."/>
            <person name="Sharon I."/>
            <person name="Castelle C.J."/>
            <person name="Probst A.J."/>
            <person name="Thomas B.C."/>
            <person name="Singh A."/>
            <person name="Wilkins M.J."/>
            <person name="Karaoz U."/>
            <person name="Brodie E.L."/>
            <person name="Williams K.H."/>
            <person name="Hubbard S.S."/>
            <person name="Banfield J.F."/>
        </authorList>
    </citation>
    <scope>NUCLEOTIDE SEQUENCE [LARGE SCALE GENOMIC DNA]</scope>
</reference>
<name>A0A1F4U7U4_UNCSA</name>
<sequence length="67" mass="7935">MIEKYSENIMYRDFHLPYLDGRSEAIGDPERSRGRDWGGAVRVRLGGEYWKSPGFFSLQDSLIWKFF</sequence>
<proteinExistence type="predicted"/>
<dbReference type="AlphaFoldDB" id="A0A1F4U7U4"/>
<gene>
    <name evidence="1" type="ORF">A2438_01590</name>
</gene>
<dbReference type="Proteomes" id="UP000179242">
    <property type="component" value="Unassembled WGS sequence"/>
</dbReference>
<evidence type="ECO:0000313" key="1">
    <source>
        <dbReference type="EMBL" id="OGC40962.1"/>
    </source>
</evidence>
<organism evidence="1 2">
    <name type="scientific">candidate division WOR-1 bacterium RIFOXYC2_FULL_46_14</name>
    <dbReference type="NCBI Taxonomy" id="1802587"/>
    <lineage>
        <taxon>Bacteria</taxon>
        <taxon>Bacillati</taxon>
        <taxon>Saganbacteria</taxon>
    </lineage>
</organism>